<dbReference type="GO" id="GO:0005737">
    <property type="term" value="C:cytoplasm"/>
    <property type="evidence" value="ECO:0007669"/>
    <property type="project" value="TreeGrafter"/>
</dbReference>
<dbReference type="AlphaFoldDB" id="A0A7X8SJ18"/>
<sequence>MKKLLLRISTGILFGWLLVGCETTQTSRPNILLLYMDDLRPQLGCYGYSQIQSPNIDKLAKEGVLFNNAYCNVAVCGASRASMLTGMRPTKNIFRDYKVFVQDDTPHAITIPQFFKENGYLTISNGKVFHHLDDRMEDWNEVWRPYAFDKNPKGLAPTDWWQSLWRDYQLPENKKHYMETNRGPAYEKANVGDTAYIDGILTEKVIQDLERLQENDSPFFLTAGFISPHLPFNAPAHHWEKYEESSIKQPYNNFVATNAPKISISASNELRQYTGIPPKGERVNDTTAIKLIHGYYATVSYVDTLVGKILKKLEETGLDKNTIVVLVSDHGYNLQEHAQWAKWTSHRTSMQVPLIISSPFINNTGTTDALVELVDIFPTLASLSQLDLPNHQLEGESLVPILNDLTSKGKPHVFINNSNGYTIKTPRYSYTEYIDPENNKTFARMLYDHYQDPDENENIAELPEHSDIVRQLHRQLHSSYGRNILGL</sequence>
<evidence type="ECO:0000256" key="2">
    <source>
        <dbReference type="ARBA" id="ARBA00008779"/>
    </source>
</evidence>
<dbReference type="PANTHER" id="PTHR45953">
    <property type="entry name" value="IDURONATE 2-SULFATASE"/>
    <property type="match status" value="1"/>
</dbReference>
<comment type="similarity">
    <text evidence="2">Belongs to the sulfatase family.</text>
</comment>
<dbReference type="PANTHER" id="PTHR45953:SF1">
    <property type="entry name" value="IDURONATE 2-SULFATASE"/>
    <property type="match status" value="1"/>
</dbReference>
<protein>
    <submittedName>
        <fullName evidence="8">Sulfatase</fullName>
    </submittedName>
</protein>
<proteinExistence type="inferred from homology"/>
<evidence type="ECO:0000313" key="9">
    <source>
        <dbReference type="Proteomes" id="UP000585050"/>
    </source>
</evidence>
<feature type="domain" description="Sulfatase N-terminal" evidence="7">
    <location>
        <begin position="29"/>
        <end position="383"/>
    </location>
</feature>
<dbReference type="CDD" id="cd16030">
    <property type="entry name" value="iduronate-2-sulfatase"/>
    <property type="match status" value="1"/>
</dbReference>
<dbReference type="Pfam" id="PF00884">
    <property type="entry name" value="Sulfatase"/>
    <property type="match status" value="1"/>
</dbReference>
<dbReference type="InterPro" id="IPR035874">
    <property type="entry name" value="IDS"/>
</dbReference>
<keyword evidence="9" id="KW-1185">Reference proteome</keyword>
<evidence type="ECO:0000256" key="5">
    <source>
        <dbReference type="ARBA" id="ARBA00022801"/>
    </source>
</evidence>
<evidence type="ECO:0000256" key="1">
    <source>
        <dbReference type="ARBA" id="ARBA00001913"/>
    </source>
</evidence>
<evidence type="ECO:0000256" key="3">
    <source>
        <dbReference type="ARBA" id="ARBA00022723"/>
    </source>
</evidence>
<organism evidence="8 9">
    <name type="scientific">Flammeovirga agarivorans</name>
    <dbReference type="NCBI Taxonomy" id="2726742"/>
    <lineage>
        <taxon>Bacteria</taxon>
        <taxon>Pseudomonadati</taxon>
        <taxon>Bacteroidota</taxon>
        <taxon>Cytophagia</taxon>
        <taxon>Cytophagales</taxon>
        <taxon>Flammeovirgaceae</taxon>
        <taxon>Flammeovirga</taxon>
    </lineage>
</organism>
<dbReference type="EMBL" id="JABAIL010000002">
    <property type="protein sequence ID" value="NLR91116.1"/>
    <property type="molecule type" value="Genomic_DNA"/>
</dbReference>
<keyword evidence="4" id="KW-0732">Signal</keyword>
<evidence type="ECO:0000256" key="4">
    <source>
        <dbReference type="ARBA" id="ARBA00022729"/>
    </source>
</evidence>
<name>A0A7X8SJ18_9BACT</name>
<keyword evidence="6" id="KW-0106">Calcium</keyword>
<keyword evidence="5" id="KW-0378">Hydrolase</keyword>
<evidence type="ECO:0000256" key="6">
    <source>
        <dbReference type="ARBA" id="ARBA00022837"/>
    </source>
</evidence>
<dbReference type="Gene3D" id="3.40.720.10">
    <property type="entry name" value="Alkaline Phosphatase, subunit A"/>
    <property type="match status" value="1"/>
</dbReference>
<dbReference type="RefSeq" id="WP_168881816.1">
    <property type="nucleotide sequence ID" value="NZ_JABAIL010000002.1"/>
</dbReference>
<dbReference type="InterPro" id="IPR000917">
    <property type="entry name" value="Sulfatase_N"/>
</dbReference>
<reference evidence="8 9" key="1">
    <citation type="submission" date="2020-04" db="EMBL/GenBank/DDBJ databases">
        <title>Flammeovirga sp. SR4, a novel species isolated from seawater.</title>
        <authorList>
            <person name="Wang X."/>
        </authorList>
    </citation>
    <scope>NUCLEOTIDE SEQUENCE [LARGE SCALE GENOMIC DNA]</scope>
    <source>
        <strain evidence="8 9">SR4</strain>
    </source>
</reference>
<dbReference type="GO" id="GO:0004423">
    <property type="term" value="F:iduronate-2-sulfatase activity"/>
    <property type="evidence" value="ECO:0007669"/>
    <property type="project" value="InterPro"/>
</dbReference>
<accession>A0A7X8SJ18</accession>
<evidence type="ECO:0000259" key="7">
    <source>
        <dbReference type="Pfam" id="PF00884"/>
    </source>
</evidence>
<dbReference type="GO" id="GO:0046872">
    <property type="term" value="F:metal ion binding"/>
    <property type="evidence" value="ECO:0007669"/>
    <property type="project" value="UniProtKB-KW"/>
</dbReference>
<gene>
    <name evidence="8" type="ORF">HGP29_07855</name>
</gene>
<evidence type="ECO:0000313" key="8">
    <source>
        <dbReference type="EMBL" id="NLR91116.1"/>
    </source>
</evidence>
<dbReference type="SUPFAM" id="SSF53649">
    <property type="entry name" value="Alkaline phosphatase-like"/>
    <property type="match status" value="1"/>
</dbReference>
<dbReference type="InterPro" id="IPR017850">
    <property type="entry name" value="Alkaline_phosphatase_core_sf"/>
</dbReference>
<comment type="cofactor">
    <cofactor evidence="1">
        <name>Ca(2+)</name>
        <dbReference type="ChEBI" id="CHEBI:29108"/>
    </cofactor>
</comment>
<dbReference type="PROSITE" id="PS51257">
    <property type="entry name" value="PROKAR_LIPOPROTEIN"/>
    <property type="match status" value="1"/>
</dbReference>
<keyword evidence="3" id="KW-0479">Metal-binding</keyword>
<dbReference type="Proteomes" id="UP000585050">
    <property type="component" value="Unassembled WGS sequence"/>
</dbReference>
<comment type="caution">
    <text evidence="8">The sequence shown here is derived from an EMBL/GenBank/DDBJ whole genome shotgun (WGS) entry which is preliminary data.</text>
</comment>